<sequence>MIEARALPVPNQVEYRTDLHAGLADTAKNGVGGAEGPRPHELLEAAFASCVTMTARMALADLGVTGDVHARVWLEREDDATRFRYALTLPPSLTPAQRTAVLDRVERSPVRRTLTKPLSFVPAD</sequence>
<gene>
    <name evidence="1" type="ORF">ACFQKB_44570</name>
</gene>
<evidence type="ECO:0000313" key="2">
    <source>
        <dbReference type="Proteomes" id="UP001596380"/>
    </source>
</evidence>
<accession>A0ABW2CYI8</accession>
<name>A0ABW2CYI8_9ACTN</name>
<organism evidence="1 2">
    <name type="scientific">Actinomadura yumaensis</name>
    <dbReference type="NCBI Taxonomy" id="111807"/>
    <lineage>
        <taxon>Bacteria</taxon>
        <taxon>Bacillati</taxon>
        <taxon>Actinomycetota</taxon>
        <taxon>Actinomycetes</taxon>
        <taxon>Streptosporangiales</taxon>
        <taxon>Thermomonosporaceae</taxon>
        <taxon>Actinomadura</taxon>
    </lineage>
</organism>
<dbReference type="EC" id="1.11.1.-" evidence="1"/>
<dbReference type="EMBL" id="JBHSXS010000062">
    <property type="protein sequence ID" value="MFC6886904.1"/>
    <property type="molecule type" value="Genomic_DNA"/>
</dbReference>
<dbReference type="Gene3D" id="3.30.300.20">
    <property type="match status" value="1"/>
</dbReference>
<comment type="caution">
    <text evidence="1">The sequence shown here is derived from an EMBL/GenBank/DDBJ whole genome shotgun (WGS) entry which is preliminary data.</text>
</comment>
<protein>
    <submittedName>
        <fullName evidence="1">OsmC family protein</fullName>
        <ecNumber evidence="1">1.11.1.-</ecNumber>
    </submittedName>
</protein>
<keyword evidence="1" id="KW-0575">Peroxidase</keyword>
<dbReference type="InterPro" id="IPR015946">
    <property type="entry name" value="KH_dom-like_a/b"/>
</dbReference>
<keyword evidence="2" id="KW-1185">Reference proteome</keyword>
<proteinExistence type="predicted"/>
<dbReference type="SUPFAM" id="SSF82784">
    <property type="entry name" value="OsmC-like"/>
    <property type="match status" value="1"/>
</dbReference>
<dbReference type="Proteomes" id="UP001596380">
    <property type="component" value="Unassembled WGS sequence"/>
</dbReference>
<keyword evidence="1" id="KW-0560">Oxidoreductase</keyword>
<dbReference type="Pfam" id="PF02566">
    <property type="entry name" value="OsmC"/>
    <property type="match status" value="1"/>
</dbReference>
<evidence type="ECO:0000313" key="1">
    <source>
        <dbReference type="EMBL" id="MFC6886904.1"/>
    </source>
</evidence>
<dbReference type="GO" id="GO:0004601">
    <property type="term" value="F:peroxidase activity"/>
    <property type="evidence" value="ECO:0007669"/>
    <property type="project" value="UniProtKB-KW"/>
</dbReference>
<dbReference type="RefSeq" id="WP_160821154.1">
    <property type="nucleotide sequence ID" value="NZ_JBHSXE010000001.1"/>
</dbReference>
<dbReference type="InterPro" id="IPR003718">
    <property type="entry name" value="OsmC/Ohr_fam"/>
</dbReference>
<reference evidence="2" key="1">
    <citation type="journal article" date="2019" name="Int. J. Syst. Evol. Microbiol.">
        <title>The Global Catalogue of Microorganisms (GCM) 10K type strain sequencing project: providing services to taxonomists for standard genome sequencing and annotation.</title>
        <authorList>
            <consortium name="The Broad Institute Genomics Platform"/>
            <consortium name="The Broad Institute Genome Sequencing Center for Infectious Disease"/>
            <person name="Wu L."/>
            <person name="Ma J."/>
        </authorList>
    </citation>
    <scope>NUCLEOTIDE SEQUENCE [LARGE SCALE GENOMIC DNA]</scope>
    <source>
        <strain evidence="2">JCM 3369</strain>
    </source>
</reference>
<dbReference type="InterPro" id="IPR036102">
    <property type="entry name" value="OsmC/Ohrsf"/>
</dbReference>